<dbReference type="RefSeq" id="WP_131446998.1">
    <property type="nucleotide sequence ID" value="NZ_SJZB01000034.1"/>
</dbReference>
<evidence type="ECO:0008006" key="3">
    <source>
        <dbReference type="Google" id="ProtNLM"/>
    </source>
</evidence>
<dbReference type="AlphaFoldDB" id="A0A4R1BCB8"/>
<name>A0A4R1BCB8_9PROT</name>
<dbReference type="EMBL" id="SJZB01000034">
    <property type="protein sequence ID" value="TCJ14685.1"/>
    <property type="molecule type" value="Genomic_DNA"/>
</dbReference>
<protein>
    <recommendedName>
        <fullName evidence="3">Lipoprotein</fullName>
    </recommendedName>
</protein>
<evidence type="ECO:0000313" key="1">
    <source>
        <dbReference type="EMBL" id="TCJ14685.1"/>
    </source>
</evidence>
<dbReference type="OrthoDB" id="9814826at2"/>
<organism evidence="1 2">
    <name type="scientific">Parasulfuritortus cantonensis</name>
    <dbReference type="NCBI Taxonomy" id="2528202"/>
    <lineage>
        <taxon>Bacteria</taxon>
        <taxon>Pseudomonadati</taxon>
        <taxon>Pseudomonadota</taxon>
        <taxon>Betaproteobacteria</taxon>
        <taxon>Nitrosomonadales</taxon>
        <taxon>Thiobacillaceae</taxon>
        <taxon>Parasulfuritortus</taxon>
    </lineage>
</organism>
<evidence type="ECO:0000313" key="2">
    <source>
        <dbReference type="Proteomes" id="UP000295443"/>
    </source>
</evidence>
<dbReference type="PROSITE" id="PS51257">
    <property type="entry name" value="PROKAR_LIPOPROTEIN"/>
    <property type="match status" value="1"/>
</dbReference>
<reference evidence="1 2" key="1">
    <citation type="submission" date="2019-03" db="EMBL/GenBank/DDBJ databases">
        <title>Genome sequence of Thiobacillaceae bacterium LSR1, a sulfur-oxidizing bacterium isolated from freshwater sediment.</title>
        <authorList>
            <person name="Li S."/>
        </authorList>
    </citation>
    <scope>NUCLEOTIDE SEQUENCE [LARGE SCALE GENOMIC DNA]</scope>
    <source>
        <strain evidence="1 2">LSR1</strain>
    </source>
</reference>
<sequence>MQRSSHSGRVHAGSGRRLLADCLALAFALSVAGCGNLPATPTPTRNPAETPRLDPESLAVVSAHFQPAGSSGPHLRGKGRAAAGDAAAGAAAGAFESISMGAGGDPLLTVLMLPIMVPVGLIAGAASGAASGSNAAAIDESARAWERATRAARLQERLRDHMVAEVRRQSAARQVEVDDALGPAAPDAQPDYRASRADKVLEVALMEIKFTPGAKKGDDTPYGLTLSVRARAVEPRTGAVLDELRHDVHSAPQTAAAWLKDDAALFTEAVDKAMQASAEAVVLEFFRLYYPPEDQAPAKAGLFAAPYYVLQPEYPPPPRWRRNVQLTGDLQPTFRWETFPRAIDLQAAGAAPIGAVSYDLAVYTVTANKTPFSVILRCGISRGLDCPQKPPFTPGPRIYLRTGLATPEHRLEMPLQACGQYGWTVRAHFTLDGHPRITEWSGSYVMQKPWLARRTWIIGDSEQIQPWNINWFLFRAPPAPGETACPD</sequence>
<comment type="caution">
    <text evidence="1">The sequence shown here is derived from an EMBL/GenBank/DDBJ whole genome shotgun (WGS) entry which is preliminary data.</text>
</comment>
<proteinExistence type="predicted"/>
<keyword evidence="2" id="KW-1185">Reference proteome</keyword>
<accession>A0A4R1BCB8</accession>
<gene>
    <name evidence="1" type="ORF">EZJ19_09575</name>
</gene>
<dbReference type="Proteomes" id="UP000295443">
    <property type="component" value="Unassembled WGS sequence"/>
</dbReference>